<evidence type="ECO:0000313" key="2">
    <source>
        <dbReference type="Proteomes" id="UP000032811"/>
    </source>
</evidence>
<protein>
    <recommendedName>
        <fullName evidence="3">Phage gp6-like head-tail connector protein</fullName>
    </recommendedName>
</protein>
<proteinExistence type="predicted"/>
<dbReference type="CDD" id="cd08054">
    <property type="entry name" value="gp6"/>
    <property type="match status" value="1"/>
</dbReference>
<dbReference type="GeneID" id="97537953"/>
<dbReference type="InterPro" id="IPR006450">
    <property type="entry name" value="Phage_HK97_gp6-like"/>
</dbReference>
<evidence type="ECO:0000313" key="1">
    <source>
        <dbReference type="EMBL" id="CEJ74231.1"/>
    </source>
</evidence>
<keyword evidence="2" id="KW-1185">Reference proteome</keyword>
<gene>
    <name evidence="1" type="ORF">ATCC9714_21191</name>
</gene>
<sequence>MDKEREIIKSIKFSCRIDEDLDYIVNNKIDKEIEELKNSAEMYLKNSGVKIDYENDLFVLLVKKLVKHWYDYKDNNVSKYNEIPFGITCIINQLQICNRK</sequence>
<name>A0ABP1XSB7_PARSO</name>
<dbReference type="RefSeq" id="WP_021125767.1">
    <property type="nucleotide sequence ID" value="NZ_CDNJ01000003.1"/>
</dbReference>
<dbReference type="EMBL" id="LN679998">
    <property type="protein sequence ID" value="CEJ74231.1"/>
    <property type="molecule type" value="Genomic_DNA"/>
</dbReference>
<dbReference type="NCBIfam" id="TIGR01560">
    <property type="entry name" value="put_DNA_pack"/>
    <property type="match status" value="1"/>
</dbReference>
<organism evidence="1 2">
    <name type="scientific">Paraclostridium sordellii</name>
    <name type="common">Clostridium sordellii</name>
    <dbReference type="NCBI Taxonomy" id="1505"/>
    <lineage>
        <taxon>Bacteria</taxon>
        <taxon>Bacillati</taxon>
        <taxon>Bacillota</taxon>
        <taxon>Clostridia</taxon>
        <taxon>Peptostreptococcales</taxon>
        <taxon>Peptostreptococcaceae</taxon>
        <taxon>Paraclostridium</taxon>
    </lineage>
</organism>
<evidence type="ECO:0008006" key="3">
    <source>
        <dbReference type="Google" id="ProtNLM"/>
    </source>
</evidence>
<reference evidence="1 2" key="1">
    <citation type="submission" date="2014-11" db="EMBL/GenBank/DDBJ databases">
        <authorList>
            <person name="Aslett M.A."/>
            <person name="De Silva N."/>
        </authorList>
    </citation>
    <scope>NUCLEOTIDE SEQUENCE [LARGE SCALE GENOMIC DNA]</scope>
    <source>
        <strain evidence="1 2">ATCC9714</strain>
    </source>
</reference>
<dbReference type="Proteomes" id="UP000032811">
    <property type="component" value="Chromosome 1"/>
</dbReference>
<accession>A0ABP1XSB7</accession>